<evidence type="ECO:0008006" key="4">
    <source>
        <dbReference type="Google" id="ProtNLM"/>
    </source>
</evidence>
<dbReference type="PANTHER" id="PTHR34936:SF9">
    <property type="entry name" value="(RAPE) HYPOTHETICAL PROTEIN"/>
    <property type="match status" value="1"/>
</dbReference>
<accession>A0A0D2ZT88</accession>
<dbReference type="PANTHER" id="PTHR34936">
    <property type="entry name" value="EXPRESSED PROTEIN"/>
    <property type="match status" value="1"/>
</dbReference>
<feature type="transmembrane region" description="Helical" evidence="1">
    <location>
        <begin position="116"/>
        <end position="138"/>
    </location>
</feature>
<dbReference type="Gramene" id="Bo01049s010.1">
    <property type="protein sequence ID" value="Bo01049s010.1"/>
    <property type="gene ID" value="Bo01049s010"/>
</dbReference>
<dbReference type="HOGENOM" id="CLU_1491060_0_0_1"/>
<feature type="transmembrane region" description="Helical" evidence="1">
    <location>
        <begin position="144"/>
        <end position="162"/>
    </location>
</feature>
<dbReference type="KEGG" id="boe:106320747"/>
<dbReference type="EnsemblPlants" id="Bo01049s010.1">
    <property type="protein sequence ID" value="Bo01049s010.1"/>
    <property type="gene ID" value="Bo01049s010"/>
</dbReference>
<name>A0A0D2ZT88_BRAOL</name>
<reference evidence="2" key="2">
    <citation type="submission" date="2015-06" db="UniProtKB">
        <authorList>
            <consortium name="EnsemblPlants"/>
        </authorList>
    </citation>
    <scope>IDENTIFICATION</scope>
</reference>
<dbReference type="eggNOG" id="ENOG502S5QW">
    <property type="taxonomic scope" value="Eukaryota"/>
</dbReference>
<organism evidence="2 3">
    <name type="scientific">Brassica oleracea var. oleracea</name>
    <dbReference type="NCBI Taxonomy" id="109376"/>
    <lineage>
        <taxon>Eukaryota</taxon>
        <taxon>Viridiplantae</taxon>
        <taxon>Streptophyta</taxon>
        <taxon>Embryophyta</taxon>
        <taxon>Tracheophyta</taxon>
        <taxon>Spermatophyta</taxon>
        <taxon>Magnoliopsida</taxon>
        <taxon>eudicotyledons</taxon>
        <taxon>Gunneridae</taxon>
        <taxon>Pentapetalae</taxon>
        <taxon>rosids</taxon>
        <taxon>malvids</taxon>
        <taxon>Brassicales</taxon>
        <taxon>Brassicaceae</taxon>
        <taxon>Brassiceae</taxon>
        <taxon>Brassica</taxon>
    </lineage>
</organism>
<sequence>MGLEVRLEKEVRLGSITRPDRKSPSQRSPRHHESNIVSRYEDEIVFAPRRFPLNLLFSPTVLELLRVVVVEKAMITRSKLAEQLREYQIKSKHDWASVSLFSSSSNFSSSSSRVDVVVFVIWELVILAFLVFSAVSLYLKRLELAFILVCVCLLLFVCMKITKQVRIARKKKRRMLLPLSM</sequence>
<dbReference type="RefSeq" id="XP_013614567.1">
    <property type="nucleotide sequence ID" value="XM_013759113.1"/>
</dbReference>
<reference evidence="2" key="1">
    <citation type="journal article" date="2014" name="Genome Biol.">
        <title>Transcriptome and methylome profiling reveals relics of genome dominance in the mesopolyploid Brassica oleracea.</title>
        <authorList>
            <person name="Parkin I.A."/>
            <person name="Koh C."/>
            <person name="Tang H."/>
            <person name="Robinson S.J."/>
            <person name="Kagale S."/>
            <person name="Clarke W.E."/>
            <person name="Town C.D."/>
            <person name="Nixon J."/>
            <person name="Krishnakumar V."/>
            <person name="Bidwell S.L."/>
            <person name="Denoeud F."/>
            <person name="Belcram H."/>
            <person name="Links M.G."/>
            <person name="Just J."/>
            <person name="Clarke C."/>
            <person name="Bender T."/>
            <person name="Huebert T."/>
            <person name="Mason A.S."/>
            <person name="Pires J.C."/>
            <person name="Barker G."/>
            <person name="Moore J."/>
            <person name="Walley P.G."/>
            <person name="Manoli S."/>
            <person name="Batley J."/>
            <person name="Edwards D."/>
            <person name="Nelson M.N."/>
            <person name="Wang X."/>
            <person name="Paterson A.H."/>
            <person name="King G."/>
            <person name="Bancroft I."/>
            <person name="Chalhoub B."/>
            <person name="Sharpe A.G."/>
        </authorList>
    </citation>
    <scope>NUCLEOTIDE SEQUENCE [LARGE SCALE GENOMIC DNA]</scope>
    <source>
        <strain evidence="2">cv. TO1000</strain>
    </source>
</reference>
<protein>
    <recommendedName>
        <fullName evidence="4">Transmembrane protein</fullName>
    </recommendedName>
</protein>
<dbReference type="OrthoDB" id="1937310at2759"/>
<keyword evidence="1" id="KW-1133">Transmembrane helix</keyword>
<keyword evidence="1" id="KW-0472">Membrane</keyword>
<dbReference type="Proteomes" id="UP000032141">
    <property type="component" value="Unassembled WGS sequence"/>
</dbReference>
<dbReference type="AlphaFoldDB" id="A0A0D2ZT88"/>
<dbReference type="STRING" id="109376.A0A0D2ZT88"/>
<evidence type="ECO:0000313" key="2">
    <source>
        <dbReference type="EnsemblPlants" id="Bo01049s010.1"/>
    </source>
</evidence>
<proteinExistence type="predicted"/>
<evidence type="ECO:0000256" key="1">
    <source>
        <dbReference type="SAM" id="Phobius"/>
    </source>
</evidence>
<dbReference type="GeneID" id="106320747"/>
<evidence type="ECO:0000313" key="3">
    <source>
        <dbReference type="Proteomes" id="UP000032141"/>
    </source>
</evidence>
<keyword evidence="3" id="KW-1185">Reference proteome</keyword>
<keyword evidence="1" id="KW-0812">Transmembrane</keyword>